<comment type="similarity">
    <text evidence="1 7">Belongs to the bacterial ribosomal protein bL31 family. Type A subfamily.</text>
</comment>
<sequence>MKKEIHPEYYIDAKVSCLCGNKFSVGSTQKEIKVEICSACHPFFTGNEKVIDSAGRVEKFKARREAASKKTKSKVKK</sequence>
<dbReference type="InterPro" id="IPR034704">
    <property type="entry name" value="Ribosomal_bL28/bL31-like_sf"/>
</dbReference>
<proteinExistence type="inferred from homology"/>
<dbReference type="NCBIfam" id="TIGR00105">
    <property type="entry name" value="L31"/>
    <property type="match status" value="1"/>
</dbReference>
<dbReference type="GO" id="GO:0006412">
    <property type="term" value="P:translation"/>
    <property type="evidence" value="ECO:0007669"/>
    <property type="project" value="UniProtKB-UniRule"/>
</dbReference>
<keyword evidence="7" id="KW-0862">Zinc</keyword>
<dbReference type="PROSITE" id="PS01143">
    <property type="entry name" value="RIBOSOMAL_L31"/>
    <property type="match status" value="1"/>
</dbReference>
<dbReference type="NCBIfam" id="NF000612">
    <property type="entry name" value="PRK00019.1"/>
    <property type="match status" value="1"/>
</dbReference>
<dbReference type="GO" id="GO:0019843">
    <property type="term" value="F:rRNA binding"/>
    <property type="evidence" value="ECO:0007669"/>
    <property type="project" value="UniProtKB-KW"/>
</dbReference>
<evidence type="ECO:0000313" key="9">
    <source>
        <dbReference type="Proteomes" id="UP000178404"/>
    </source>
</evidence>
<organism evidence="8 9">
    <name type="scientific">Candidatus Zambryskibacteria bacterium RIFCSPLOWO2_01_FULL_35_19</name>
    <dbReference type="NCBI Taxonomy" id="1802757"/>
    <lineage>
        <taxon>Bacteria</taxon>
        <taxon>Candidatus Zambryskiibacteriota</taxon>
    </lineage>
</organism>
<evidence type="ECO:0000313" key="8">
    <source>
        <dbReference type="EMBL" id="OHB01136.1"/>
    </source>
</evidence>
<dbReference type="EMBL" id="MHWA01000020">
    <property type="protein sequence ID" value="OHB01136.1"/>
    <property type="molecule type" value="Genomic_DNA"/>
</dbReference>
<name>A0A1G2TV24_9BACT</name>
<feature type="binding site" evidence="7">
    <location>
        <position position="37"/>
    </location>
    <ligand>
        <name>Zn(2+)</name>
        <dbReference type="ChEBI" id="CHEBI:29105"/>
    </ligand>
</feature>
<comment type="cofactor">
    <cofactor evidence="7">
        <name>Zn(2+)</name>
        <dbReference type="ChEBI" id="CHEBI:29105"/>
    </cofactor>
    <text evidence="7">Binds 1 zinc ion per subunit.</text>
</comment>
<feature type="binding site" evidence="7">
    <location>
        <position position="17"/>
    </location>
    <ligand>
        <name>Zn(2+)</name>
        <dbReference type="ChEBI" id="CHEBI:29105"/>
    </ligand>
</feature>
<evidence type="ECO:0000256" key="7">
    <source>
        <dbReference type="HAMAP-Rule" id="MF_00501"/>
    </source>
</evidence>
<dbReference type="SUPFAM" id="SSF143800">
    <property type="entry name" value="L28p-like"/>
    <property type="match status" value="1"/>
</dbReference>
<dbReference type="Gene3D" id="4.10.830.30">
    <property type="entry name" value="Ribosomal protein L31"/>
    <property type="match status" value="1"/>
</dbReference>
<keyword evidence="3 7" id="KW-0694">RNA-binding</keyword>
<dbReference type="GO" id="GO:0005840">
    <property type="term" value="C:ribosome"/>
    <property type="evidence" value="ECO:0007669"/>
    <property type="project" value="UniProtKB-KW"/>
</dbReference>
<dbReference type="PRINTS" id="PR01249">
    <property type="entry name" value="RIBOSOMALL31"/>
</dbReference>
<evidence type="ECO:0000256" key="6">
    <source>
        <dbReference type="ARBA" id="ARBA00035687"/>
    </source>
</evidence>
<comment type="caution">
    <text evidence="8">The sequence shown here is derived from an EMBL/GenBank/DDBJ whole genome shotgun (WGS) entry which is preliminary data.</text>
</comment>
<dbReference type="HAMAP" id="MF_00501">
    <property type="entry name" value="Ribosomal_bL31_1"/>
    <property type="match status" value="1"/>
</dbReference>
<evidence type="ECO:0000256" key="4">
    <source>
        <dbReference type="ARBA" id="ARBA00022980"/>
    </source>
</evidence>
<dbReference type="AlphaFoldDB" id="A0A1G2TV24"/>
<reference evidence="8 9" key="1">
    <citation type="journal article" date="2016" name="Nat. Commun.">
        <title>Thousands of microbial genomes shed light on interconnected biogeochemical processes in an aquifer system.</title>
        <authorList>
            <person name="Anantharaman K."/>
            <person name="Brown C.T."/>
            <person name="Hug L.A."/>
            <person name="Sharon I."/>
            <person name="Castelle C.J."/>
            <person name="Probst A.J."/>
            <person name="Thomas B.C."/>
            <person name="Singh A."/>
            <person name="Wilkins M.J."/>
            <person name="Karaoz U."/>
            <person name="Brodie E.L."/>
            <person name="Williams K.H."/>
            <person name="Hubbard S.S."/>
            <person name="Banfield J.F."/>
        </authorList>
    </citation>
    <scope>NUCLEOTIDE SEQUENCE [LARGE SCALE GENOMIC DNA]</scope>
</reference>
<dbReference type="Proteomes" id="UP000178404">
    <property type="component" value="Unassembled WGS sequence"/>
</dbReference>
<dbReference type="InterPro" id="IPR027491">
    <property type="entry name" value="Ribosomal_bL31_A"/>
</dbReference>
<keyword evidence="7" id="KW-0479">Metal-binding</keyword>
<evidence type="ECO:0000256" key="5">
    <source>
        <dbReference type="ARBA" id="ARBA00023274"/>
    </source>
</evidence>
<dbReference type="InterPro" id="IPR042105">
    <property type="entry name" value="Ribosomal_bL31_sf"/>
</dbReference>
<feature type="binding site" evidence="7">
    <location>
        <position position="19"/>
    </location>
    <ligand>
        <name>Zn(2+)</name>
        <dbReference type="ChEBI" id="CHEBI:29105"/>
    </ligand>
</feature>
<dbReference type="PANTHER" id="PTHR33280">
    <property type="entry name" value="50S RIBOSOMAL PROTEIN L31, CHLOROPLASTIC"/>
    <property type="match status" value="1"/>
</dbReference>
<dbReference type="PANTHER" id="PTHR33280:SF1">
    <property type="entry name" value="LARGE RIBOSOMAL SUBUNIT PROTEIN BL31C"/>
    <property type="match status" value="1"/>
</dbReference>
<dbReference type="GO" id="GO:1990904">
    <property type="term" value="C:ribonucleoprotein complex"/>
    <property type="evidence" value="ECO:0007669"/>
    <property type="project" value="UniProtKB-KW"/>
</dbReference>
<evidence type="ECO:0000256" key="1">
    <source>
        <dbReference type="ARBA" id="ARBA00009296"/>
    </source>
</evidence>
<comment type="subunit">
    <text evidence="7">Part of the 50S ribosomal subunit.</text>
</comment>
<dbReference type="Pfam" id="PF01197">
    <property type="entry name" value="Ribosomal_L31"/>
    <property type="match status" value="1"/>
</dbReference>
<gene>
    <name evidence="7" type="primary">rpmE</name>
    <name evidence="8" type="ORF">A3A90_02730</name>
</gene>
<dbReference type="InterPro" id="IPR002150">
    <property type="entry name" value="Ribosomal_bL31"/>
</dbReference>
<evidence type="ECO:0000256" key="3">
    <source>
        <dbReference type="ARBA" id="ARBA00022884"/>
    </source>
</evidence>
<keyword evidence="2 7" id="KW-0699">rRNA-binding</keyword>
<comment type="function">
    <text evidence="7">Binds the 23S rRNA.</text>
</comment>
<feature type="binding site" evidence="7">
    <location>
        <position position="40"/>
    </location>
    <ligand>
        <name>Zn(2+)</name>
        <dbReference type="ChEBI" id="CHEBI:29105"/>
    </ligand>
</feature>
<evidence type="ECO:0000256" key="2">
    <source>
        <dbReference type="ARBA" id="ARBA00022730"/>
    </source>
</evidence>
<keyword evidence="5 7" id="KW-0687">Ribonucleoprotein</keyword>
<accession>A0A1G2TV24</accession>
<dbReference type="GO" id="GO:0003735">
    <property type="term" value="F:structural constituent of ribosome"/>
    <property type="evidence" value="ECO:0007669"/>
    <property type="project" value="InterPro"/>
</dbReference>
<dbReference type="GO" id="GO:0046872">
    <property type="term" value="F:metal ion binding"/>
    <property type="evidence" value="ECO:0007669"/>
    <property type="project" value="UniProtKB-KW"/>
</dbReference>
<protein>
    <recommendedName>
        <fullName evidence="6 7">Large ribosomal subunit protein bL31</fullName>
    </recommendedName>
</protein>
<keyword evidence="4 7" id="KW-0689">Ribosomal protein</keyword>